<proteinExistence type="predicted"/>
<dbReference type="PANTHER" id="PTHR34461:SF2">
    <property type="entry name" value="EXPRESSED PROTEIN"/>
    <property type="match status" value="1"/>
</dbReference>
<feature type="region of interest" description="Disordered" evidence="1">
    <location>
        <begin position="117"/>
        <end position="152"/>
    </location>
</feature>
<feature type="compositionally biased region" description="Basic residues" evidence="1">
    <location>
        <begin position="118"/>
        <end position="127"/>
    </location>
</feature>
<accession>A0A7N0VBE9</accession>
<dbReference type="PANTHER" id="PTHR34461">
    <property type="entry name" value="EXPRESSED PROTEIN"/>
    <property type="match status" value="1"/>
</dbReference>
<sequence>MELRHDTSHLHFIHAIKKGTVVELVNQSASGVPVRKFRSVEDIYGDKDSFRDFSLARRKPRKKSSASVTGRCVTGIRIMVCSVADSLRNEPLSSEAAGYNGADDFSLDELTLRQLKENHKKKEKKRKAPESDLRGETSLAGKEYSDSQPDDEESDLLLPLSCFVSNFKNNRKVNFAKKLNLGSQSEKTVIANHQKVTVGIDSMGQVESTNEQCKLADQVLEARCSNNGDYDGDSSYSSTDFTKVDPSSRDLPGKTAKSIEDSKMMYEEHASLLVQESFSDYSEYSRTCPPSALMTILKETESQEYALGALGTCQSLQQECLPRLPVSKVSLQEDAKLFPDVYSDALSPSMDLASREHDNDNFDPHCTANEVTSQAGNDHINLPEMLKTSVETEILANPEVVCQSQLCQSPMHLLETDVLQEINLTPLADACLDVLSKSVDHVSDAHGNSEPRYLANDMASRGLSSLVVSNHHPDRLTINNEISEKSNPGGCCQSFQNVCVSYLPSSDVNKQEDIDTSTLLDVTSDAPSSAEGLTFDNDDPGVNCNVNQLTPPSQIDTVSQQTDDHPVADPAYEVNTTGECLHMVKKKVEVAETSNLRDSLITSSLDNVSQLASSSVSCYFDSALPAYTTQPDQLHTGTFCGVTEASNNNTTGCDWVDKPFVLTESHQRSRSHAPPERLFSGRKAFSPALQKKLCEAMENFDSINSREKLRSLGKLFSENLNKKKNPSVVKGNQTKRLEQVNKCDTSVIRKHSENKSNGHVNERNRSGILKTSRLPSSHALARKDGQCIRSCPESAIVFSKRQMQDIEALAKKLTNELTCMKGIIEERFNHEISLTGTHNDNNDQY</sequence>
<feature type="compositionally biased region" description="Low complexity" evidence="1">
    <location>
        <begin position="229"/>
        <end position="238"/>
    </location>
</feature>
<feature type="region of interest" description="Disordered" evidence="1">
    <location>
        <begin position="752"/>
        <end position="777"/>
    </location>
</feature>
<dbReference type="OMA" id="EPRYLAN"/>
<dbReference type="Gramene" id="Kaladp0520s0010.1.v1.1">
    <property type="protein sequence ID" value="Kaladp0520s0010.1.v1.1"/>
    <property type="gene ID" value="Kaladp0520s0010.v1.1"/>
</dbReference>
<feature type="compositionally biased region" description="Basic and acidic residues" evidence="1">
    <location>
        <begin position="752"/>
        <end position="765"/>
    </location>
</feature>
<keyword evidence="3" id="KW-1185">Reference proteome</keyword>
<name>A0A7N0VBE9_KALFE</name>
<reference evidence="2" key="1">
    <citation type="submission" date="2021-01" db="UniProtKB">
        <authorList>
            <consortium name="EnsemblPlants"/>
        </authorList>
    </citation>
    <scope>IDENTIFICATION</scope>
</reference>
<organism evidence="2 3">
    <name type="scientific">Kalanchoe fedtschenkoi</name>
    <name type="common">Lavender scallops</name>
    <name type="synonym">South American air plant</name>
    <dbReference type="NCBI Taxonomy" id="63787"/>
    <lineage>
        <taxon>Eukaryota</taxon>
        <taxon>Viridiplantae</taxon>
        <taxon>Streptophyta</taxon>
        <taxon>Embryophyta</taxon>
        <taxon>Tracheophyta</taxon>
        <taxon>Spermatophyta</taxon>
        <taxon>Magnoliopsida</taxon>
        <taxon>eudicotyledons</taxon>
        <taxon>Gunneridae</taxon>
        <taxon>Pentapetalae</taxon>
        <taxon>Saxifragales</taxon>
        <taxon>Crassulaceae</taxon>
        <taxon>Kalanchoe</taxon>
    </lineage>
</organism>
<dbReference type="Proteomes" id="UP000594263">
    <property type="component" value="Unplaced"/>
</dbReference>
<feature type="compositionally biased region" description="Basic and acidic residues" evidence="1">
    <location>
        <begin position="242"/>
        <end position="254"/>
    </location>
</feature>
<protein>
    <submittedName>
        <fullName evidence="2">Uncharacterized protein</fullName>
    </submittedName>
</protein>
<dbReference type="EnsemblPlants" id="Kaladp0520s0010.1.v1.1">
    <property type="protein sequence ID" value="Kaladp0520s0010.1.v1.1"/>
    <property type="gene ID" value="Kaladp0520s0010.v1.1"/>
</dbReference>
<dbReference type="AlphaFoldDB" id="A0A7N0VBE9"/>
<evidence type="ECO:0000313" key="2">
    <source>
        <dbReference type="EnsemblPlants" id="Kaladp0520s0010.1.v1.1"/>
    </source>
</evidence>
<evidence type="ECO:0000256" key="1">
    <source>
        <dbReference type="SAM" id="MobiDB-lite"/>
    </source>
</evidence>
<evidence type="ECO:0000313" key="3">
    <source>
        <dbReference type="Proteomes" id="UP000594263"/>
    </source>
</evidence>
<feature type="region of interest" description="Disordered" evidence="1">
    <location>
        <begin position="229"/>
        <end position="254"/>
    </location>
</feature>